<comment type="caution">
    <text evidence="2">The sequence shown here is derived from an EMBL/GenBank/DDBJ whole genome shotgun (WGS) entry which is preliminary data.</text>
</comment>
<name>A0A438DMV2_VITVI</name>
<accession>A0A438DMV2</accession>
<gene>
    <name evidence="2" type="ORF">CK203_117688</name>
</gene>
<organism evidence="2 3">
    <name type="scientific">Vitis vinifera</name>
    <name type="common">Grape</name>
    <dbReference type="NCBI Taxonomy" id="29760"/>
    <lineage>
        <taxon>Eukaryota</taxon>
        <taxon>Viridiplantae</taxon>
        <taxon>Streptophyta</taxon>
        <taxon>Embryophyta</taxon>
        <taxon>Tracheophyta</taxon>
        <taxon>Spermatophyta</taxon>
        <taxon>Magnoliopsida</taxon>
        <taxon>eudicotyledons</taxon>
        <taxon>Gunneridae</taxon>
        <taxon>Pentapetalae</taxon>
        <taxon>rosids</taxon>
        <taxon>Vitales</taxon>
        <taxon>Vitaceae</taxon>
        <taxon>Viteae</taxon>
        <taxon>Vitis</taxon>
    </lineage>
</organism>
<evidence type="ECO:0000256" key="1">
    <source>
        <dbReference type="SAM" id="MobiDB-lite"/>
    </source>
</evidence>
<proteinExistence type="predicted"/>
<dbReference type="AlphaFoldDB" id="A0A438DMV2"/>
<evidence type="ECO:0000313" key="3">
    <source>
        <dbReference type="Proteomes" id="UP000288805"/>
    </source>
</evidence>
<feature type="region of interest" description="Disordered" evidence="1">
    <location>
        <begin position="1"/>
        <end position="31"/>
    </location>
</feature>
<dbReference type="OrthoDB" id="1668162at2759"/>
<sequence length="227" mass="24242">MRSRKALVSGPVDGKSPKAEHESDQDLLESSGEVPNSVTLISVLPACTKLCMVDLVGRFIGSRWCGVLWDQKPICSLVTLELVANVNGAAITNGALPLITANERCPRSTEQTSLNGIPLLVLGNKINKPGALSGHALVEEMGLSFMTSVFIGEGSLAANCIDNFVIFVNSGEASKALEIDMPEVESFFSKAAPKSDHRNSNGKSNVCVPIGSKFDKVQLIEQQEESR</sequence>
<dbReference type="EMBL" id="QGNW01001561">
    <property type="protein sequence ID" value="RVW36776.1"/>
    <property type="molecule type" value="Genomic_DNA"/>
</dbReference>
<feature type="compositionally biased region" description="Basic and acidic residues" evidence="1">
    <location>
        <begin position="15"/>
        <end position="24"/>
    </location>
</feature>
<evidence type="ECO:0000313" key="2">
    <source>
        <dbReference type="EMBL" id="RVW36776.1"/>
    </source>
</evidence>
<reference evidence="2 3" key="1">
    <citation type="journal article" date="2018" name="PLoS Genet.">
        <title>Population sequencing reveals clonal diversity and ancestral inbreeding in the grapevine cultivar Chardonnay.</title>
        <authorList>
            <person name="Roach M.J."/>
            <person name="Johnson D.L."/>
            <person name="Bohlmann J."/>
            <person name="van Vuuren H.J."/>
            <person name="Jones S.J."/>
            <person name="Pretorius I.S."/>
            <person name="Schmidt S.A."/>
            <person name="Borneman A.R."/>
        </authorList>
    </citation>
    <scope>NUCLEOTIDE SEQUENCE [LARGE SCALE GENOMIC DNA]</scope>
    <source>
        <strain evidence="3">cv. Chardonnay</strain>
        <tissue evidence="2">Leaf</tissue>
    </source>
</reference>
<dbReference type="Proteomes" id="UP000288805">
    <property type="component" value="Unassembled WGS sequence"/>
</dbReference>
<protein>
    <submittedName>
        <fullName evidence="2">Uncharacterized protein</fullName>
    </submittedName>
</protein>